<accession>A0A9C9ELQ5</accession>
<dbReference type="AlphaFoldDB" id="A0A9C9ELQ5"/>
<proteinExistence type="predicted"/>
<evidence type="ECO:0000313" key="2">
    <source>
        <dbReference type="Proteomes" id="UP000885826"/>
    </source>
</evidence>
<sequence>MARHNKIILSAVFVFMLFFSIQFLFAYEPANVWKYTNQSGTIYTVPVGRTFWLYGMMFQSDRSSSELRVNGEIFWRDGPETNSWGHNFYPPIKFPSGTVFSADLFQASIMIYGYEGTSNSSD</sequence>
<dbReference type="Proteomes" id="UP000885826">
    <property type="component" value="Unassembled WGS sequence"/>
</dbReference>
<reference evidence="1" key="1">
    <citation type="journal article" date="2020" name="mSystems">
        <title>Genome- and Community-Level Interaction Insights into Carbon Utilization and Element Cycling Functions of Hydrothermarchaeota in Hydrothermal Sediment.</title>
        <authorList>
            <person name="Zhou Z."/>
            <person name="Liu Y."/>
            <person name="Xu W."/>
            <person name="Pan J."/>
            <person name="Luo Z.H."/>
            <person name="Li M."/>
        </authorList>
    </citation>
    <scope>NUCLEOTIDE SEQUENCE</scope>
    <source>
        <strain evidence="1">HyVt-388</strain>
    </source>
</reference>
<organism evidence="1 2">
    <name type="scientific">candidate division WOR-3 bacterium</name>
    <dbReference type="NCBI Taxonomy" id="2052148"/>
    <lineage>
        <taxon>Bacteria</taxon>
        <taxon>Bacteria division WOR-3</taxon>
    </lineage>
</organism>
<name>A0A9C9ELQ5_UNCW3</name>
<evidence type="ECO:0000313" key="1">
    <source>
        <dbReference type="EMBL" id="HEC78488.1"/>
    </source>
</evidence>
<comment type="caution">
    <text evidence="1">The sequence shown here is derived from an EMBL/GenBank/DDBJ whole genome shotgun (WGS) entry which is preliminary data.</text>
</comment>
<dbReference type="EMBL" id="DRIG01000055">
    <property type="protein sequence ID" value="HEC78488.1"/>
    <property type="molecule type" value="Genomic_DNA"/>
</dbReference>
<protein>
    <submittedName>
        <fullName evidence="1">Uncharacterized protein</fullName>
    </submittedName>
</protein>
<gene>
    <name evidence="1" type="ORF">ENI34_05015</name>
</gene>